<keyword evidence="1" id="KW-1133">Transmembrane helix</keyword>
<sequence>MVKIVKQEIANRRLTYNIDVTTRITYPYVSDPQSAYILLVQQIQGTGTNFTSLLKSVALKMGIESFSNVSVIGIQVSPLLNEDDEISAITPRHQVGTMLIVIMSISASSVVMAFFVYLYKKHRQRFTNERLLNLQRISKYFTNKRCMDERSINERSIYAPSINEVWGIESCVIEDSFTEICVTEGCVSDGPASNSIQSIVD</sequence>
<reference evidence="2" key="1">
    <citation type="journal article" date="2020" name="Nature">
        <title>Giant virus diversity and host interactions through global metagenomics.</title>
        <authorList>
            <person name="Schulz F."/>
            <person name="Roux S."/>
            <person name="Paez-Espino D."/>
            <person name="Jungbluth S."/>
            <person name="Walsh D.A."/>
            <person name="Denef V.J."/>
            <person name="McMahon K.D."/>
            <person name="Konstantinidis K.T."/>
            <person name="Eloe-Fadrosh E.A."/>
            <person name="Kyrpides N.C."/>
            <person name="Woyke T."/>
        </authorList>
    </citation>
    <scope>NUCLEOTIDE SEQUENCE</scope>
    <source>
        <strain evidence="2">GVMAG-M-3300010157-4</strain>
    </source>
</reference>
<protein>
    <submittedName>
        <fullName evidence="2">Uncharacterized protein</fullName>
    </submittedName>
</protein>
<evidence type="ECO:0000313" key="2">
    <source>
        <dbReference type="EMBL" id="QHS87353.1"/>
    </source>
</evidence>
<dbReference type="AlphaFoldDB" id="A0A6C0B7A1"/>
<keyword evidence="1" id="KW-0472">Membrane</keyword>
<organism evidence="2">
    <name type="scientific">viral metagenome</name>
    <dbReference type="NCBI Taxonomy" id="1070528"/>
    <lineage>
        <taxon>unclassified sequences</taxon>
        <taxon>metagenomes</taxon>
        <taxon>organismal metagenomes</taxon>
    </lineage>
</organism>
<evidence type="ECO:0000256" key="1">
    <source>
        <dbReference type="SAM" id="Phobius"/>
    </source>
</evidence>
<feature type="transmembrane region" description="Helical" evidence="1">
    <location>
        <begin position="95"/>
        <end position="119"/>
    </location>
</feature>
<proteinExistence type="predicted"/>
<dbReference type="EMBL" id="MN739080">
    <property type="protein sequence ID" value="QHS87353.1"/>
    <property type="molecule type" value="Genomic_DNA"/>
</dbReference>
<keyword evidence="1" id="KW-0812">Transmembrane</keyword>
<accession>A0A6C0B7A1</accession>
<name>A0A6C0B7A1_9ZZZZ</name>